<name>A0AAF0AM90_9CAUD</name>
<feature type="region of interest" description="Disordered" evidence="1">
    <location>
        <begin position="88"/>
        <end position="192"/>
    </location>
</feature>
<gene>
    <name evidence="2" type="ORF">PSV3_00212</name>
</gene>
<organism evidence="2 3">
    <name type="scientific">Pseudomonas phage PSV3</name>
    <dbReference type="NCBI Taxonomy" id="3003632"/>
    <lineage>
        <taxon>Viruses</taxon>
        <taxon>Duplodnaviria</taxon>
        <taxon>Heunggongvirae</taxon>
        <taxon>Uroviricota</taxon>
        <taxon>Caudoviricetes</taxon>
        <taxon>Jondennisvirinae</taxon>
        <taxon>Septimatrevirus</taxon>
    </lineage>
</organism>
<keyword evidence="3" id="KW-1185">Reference proteome</keyword>
<protein>
    <submittedName>
        <fullName evidence="2">Uncharacterized protein</fullName>
    </submittedName>
</protein>
<feature type="compositionally biased region" description="Basic and acidic residues" evidence="1">
    <location>
        <begin position="110"/>
        <end position="129"/>
    </location>
</feature>
<dbReference type="Proteomes" id="UP001210892">
    <property type="component" value="Segment"/>
</dbReference>
<accession>A0AAF0AM90</accession>
<evidence type="ECO:0000256" key="1">
    <source>
        <dbReference type="SAM" id="MobiDB-lite"/>
    </source>
</evidence>
<evidence type="ECO:0000313" key="2">
    <source>
        <dbReference type="EMBL" id="WBF76914.1"/>
    </source>
</evidence>
<evidence type="ECO:0000313" key="3">
    <source>
        <dbReference type="Proteomes" id="UP001210892"/>
    </source>
</evidence>
<reference evidence="2 3" key="1">
    <citation type="submission" date="2022-10" db="EMBL/GenBank/DDBJ databases">
        <authorList>
            <person name="Li J.H."/>
            <person name="Ding Y.F."/>
            <person name="Wei Y.L."/>
        </authorList>
    </citation>
    <scope>NUCLEOTIDE SEQUENCE [LARGE SCALE GENOMIC DNA]</scope>
</reference>
<dbReference type="EMBL" id="OP712474">
    <property type="protein sequence ID" value="WBF76914.1"/>
    <property type="molecule type" value="Genomic_DNA"/>
</dbReference>
<proteinExistence type="predicted"/>
<sequence>MKPAKILFFVDGNAPTPEDFAAAAELNAQVMFRNARAVPSEPHSLEICDGVAGKVPKLYADAYPEAGEAIKKKAAELKALRTAFAGNLRRRSGQGSEAVRRRLPGSGRSNQEEGRRTESPYFEGRRRPGTEGQRQGRRQARSRYAGPDPGPDPGAGPESPAGRQRPGLEPQPGAVTNGRPVAYCGQAVSTTN</sequence>